<keyword evidence="3" id="KW-1185">Reference proteome</keyword>
<evidence type="ECO:0000313" key="2">
    <source>
        <dbReference type="EMBL" id="KAG1766880.1"/>
    </source>
</evidence>
<dbReference type="OrthoDB" id="2687743at2759"/>
<feature type="compositionally biased region" description="Low complexity" evidence="1">
    <location>
        <begin position="240"/>
        <end position="257"/>
    </location>
</feature>
<dbReference type="EMBL" id="JABBWD010000092">
    <property type="protein sequence ID" value="KAG1766880.1"/>
    <property type="molecule type" value="Genomic_DNA"/>
</dbReference>
<sequence>MSHLDYLDLEVKILIHFIEIKLTAEFDFDHHDGILSIFPSICSALLASEPIEDDAEQHILNHMHSLFADSFACMVRRRKFRWDRVQLPAAMLKRIAALDEVEHRRSFIPDSPLPTVVSKRLTDTNISDSYIFPDPLPPAVVSPQLADEYAMEDWCSSTNSIDMLSESSLSCSTITSPYSTCSSLHSLSEDDAQERALLSQPFLRVPTQTRPLRVTNTECLPSPAPPLSSITQRTRHSRRQIQASATSQSTRTMMSSSVAPSQSIQTVMSPSTTSLQPIDTMTSSSVSLPQPAPRPFLISPLSPPLKFKPISPTTPTSTPKKSKTISPTTNAHFYTKQVIINGQPLQCHFTI</sequence>
<comment type="caution">
    <text evidence="2">The sequence shown here is derived from an EMBL/GenBank/DDBJ whole genome shotgun (WGS) entry which is preliminary data.</text>
</comment>
<gene>
    <name evidence="2" type="ORF">EV702DRAFT_1204009</name>
</gene>
<dbReference type="AlphaFoldDB" id="A0A9P6ZHV7"/>
<protein>
    <submittedName>
        <fullName evidence="2">Uncharacterized protein</fullName>
    </submittedName>
</protein>
<feature type="compositionally biased region" description="Low complexity" evidence="1">
    <location>
        <begin position="308"/>
        <end position="327"/>
    </location>
</feature>
<evidence type="ECO:0000256" key="1">
    <source>
        <dbReference type="SAM" id="MobiDB-lite"/>
    </source>
</evidence>
<reference evidence="2" key="1">
    <citation type="journal article" date="2020" name="New Phytol.">
        <title>Comparative genomics reveals dynamic genome evolution in host specialist ectomycorrhizal fungi.</title>
        <authorList>
            <person name="Lofgren L.A."/>
            <person name="Nguyen N.H."/>
            <person name="Vilgalys R."/>
            <person name="Ruytinx J."/>
            <person name="Liao H.L."/>
            <person name="Branco S."/>
            <person name="Kuo A."/>
            <person name="LaButti K."/>
            <person name="Lipzen A."/>
            <person name="Andreopoulos W."/>
            <person name="Pangilinan J."/>
            <person name="Riley R."/>
            <person name="Hundley H."/>
            <person name="Na H."/>
            <person name="Barry K."/>
            <person name="Grigoriev I.V."/>
            <person name="Stajich J.E."/>
            <person name="Kennedy P.G."/>
        </authorList>
    </citation>
    <scope>NUCLEOTIDE SEQUENCE</scope>
    <source>
        <strain evidence="2">DOB743</strain>
    </source>
</reference>
<dbReference type="Proteomes" id="UP000714275">
    <property type="component" value="Unassembled WGS sequence"/>
</dbReference>
<organism evidence="2 3">
    <name type="scientific">Suillus placidus</name>
    <dbReference type="NCBI Taxonomy" id="48579"/>
    <lineage>
        <taxon>Eukaryota</taxon>
        <taxon>Fungi</taxon>
        <taxon>Dikarya</taxon>
        <taxon>Basidiomycota</taxon>
        <taxon>Agaricomycotina</taxon>
        <taxon>Agaricomycetes</taxon>
        <taxon>Agaricomycetidae</taxon>
        <taxon>Boletales</taxon>
        <taxon>Suillineae</taxon>
        <taxon>Suillaceae</taxon>
        <taxon>Suillus</taxon>
    </lineage>
</organism>
<name>A0A9P6ZHV7_9AGAM</name>
<feature type="compositionally biased region" description="Polar residues" evidence="1">
    <location>
        <begin position="258"/>
        <end position="288"/>
    </location>
</feature>
<feature type="region of interest" description="Disordered" evidence="1">
    <location>
        <begin position="215"/>
        <end position="327"/>
    </location>
</feature>
<proteinExistence type="predicted"/>
<evidence type="ECO:0000313" key="3">
    <source>
        <dbReference type="Proteomes" id="UP000714275"/>
    </source>
</evidence>
<accession>A0A9P6ZHV7</accession>